<dbReference type="InterPro" id="IPR051790">
    <property type="entry name" value="Cytochrome_c-biogenesis_DsbD"/>
</dbReference>
<feature type="transmembrane region" description="Helical" evidence="6">
    <location>
        <begin position="177"/>
        <end position="199"/>
    </location>
</feature>
<feature type="transmembrane region" description="Helical" evidence="6">
    <location>
        <begin position="7"/>
        <end position="26"/>
    </location>
</feature>
<proteinExistence type="inferred from homology"/>
<evidence type="ECO:0000256" key="2">
    <source>
        <dbReference type="ARBA" id="ARBA00006143"/>
    </source>
</evidence>
<organism evidence="8 9">
    <name type="scientific">Microcella putealis</name>
    <dbReference type="NCBI Taxonomy" id="337005"/>
    <lineage>
        <taxon>Bacteria</taxon>
        <taxon>Bacillati</taxon>
        <taxon>Actinomycetota</taxon>
        <taxon>Actinomycetes</taxon>
        <taxon>Micrococcales</taxon>
        <taxon>Microbacteriaceae</taxon>
        <taxon>Microcella</taxon>
    </lineage>
</organism>
<dbReference type="EMBL" id="SGWW01000001">
    <property type="protein sequence ID" value="RZS58934.1"/>
    <property type="molecule type" value="Genomic_DNA"/>
</dbReference>
<keyword evidence="4 6" id="KW-1133">Transmembrane helix</keyword>
<evidence type="ECO:0000256" key="1">
    <source>
        <dbReference type="ARBA" id="ARBA00004141"/>
    </source>
</evidence>
<keyword evidence="3 6" id="KW-0812">Transmembrane</keyword>
<feature type="transmembrane region" description="Helical" evidence="6">
    <location>
        <begin position="133"/>
        <end position="157"/>
    </location>
</feature>
<evidence type="ECO:0000313" key="9">
    <source>
        <dbReference type="Proteomes" id="UP000293519"/>
    </source>
</evidence>
<protein>
    <submittedName>
        <fullName evidence="8">Cytochrome c-type biogenesis protein</fullName>
    </submittedName>
</protein>
<reference evidence="8 9" key="1">
    <citation type="journal article" date="2015" name="Stand. Genomic Sci.">
        <title>Genomic Encyclopedia of Bacterial and Archaeal Type Strains, Phase III: the genomes of soil and plant-associated and newly described type strains.</title>
        <authorList>
            <person name="Whitman W.B."/>
            <person name="Woyke T."/>
            <person name="Klenk H.P."/>
            <person name="Zhou Y."/>
            <person name="Lilburn T.G."/>
            <person name="Beck B.J."/>
            <person name="De Vos P."/>
            <person name="Vandamme P."/>
            <person name="Eisen J.A."/>
            <person name="Garrity G."/>
            <person name="Hugenholtz P."/>
            <person name="Kyrpides N.C."/>
        </authorList>
    </citation>
    <scope>NUCLEOTIDE SEQUENCE [LARGE SCALE GENOMIC DNA]</scope>
    <source>
        <strain evidence="8 9">CV2</strain>
    </source>
</reference>
<gene>
    <name evidence="8" type="ORF">EV141_0145</name>
</gene>
<accession>A0A4Q7LVM9</accession>
<sequence>MGGIGEFFAQTVFSGALLVAIPLAMVAGIVSFLSPCVLPLVPGFLGYVSGLADPETRQGRRRVVIGTVLFIIGFSAVFIAYGTAFGALGSWLVRWQDLLVRILGVLVIVMGLVMVGAFAALQRTIKPSWTPATGLAGAPLLGVVFGLGWTPCIGPTLSAVVALSLTGGTPWRGAVLGLAYCLGIGIPFLLAALGVSWATRALAVLRRHIRLVNLLGGGILIVLGVLMVTGIWGALIREVQGLIGSFTTVI</sequence>
<evidence type="ECO:0000259" key="7">
    <source>
        <dbReference type="Pfam" id="PF02683"/>
    </source>
</evidence>
<dbReference type="GO" id="GO:0016020">
    <property type="term" value="C:membrane"/>
    <property type="evidence" value="ECO:0007669"/>
    <property type="project" value="UniProtKB-SubCell"/>
</dbReference>
<name>A0A4Q7LVM9_9MICO</name>
<evidence type="ECO:0000313" key="8">
    <source>
        <dbReference type="EMBL" id="RZS58934.1"/>
    </source>
</evidence>
<dbReference type="PANTHER" id="PTHR31272">
    <property type="entry name" value="CYTOCHROME C-TYPE BIOGENESIS PROTEIN HI_1454-RELATED"/>
    <property type="match status" value="1"/>
</dbReference>
<evidence type="ECO:0000256" key="6">
    <source>
        <dbReference type="SAM" id="Phobius"/>
    </source>
</evidence>
<dbReference type="OrthoDB" id="9803065at2"/>
<feature type="domain" description="Cytochrome C biogenesis protein transmembrane" evidence="7">
    <location>
        <begin position="18"/>
        <end position="195"/>
    </location>
</feature>
<comment type="similarity">
    <text evidence="2">Belongs to the DsbD family.</text>
</comment>
<feature type="transmembrane region" description="Helical" evidence="6">
    <location>
        <begin position="64"/>
        <end position="92"/>
    </location>
</feature>
<keyword evidence="9" id="KW-1185">Reference proteome</keyword>
<feature type="transmembrane region" description="Helical" evidence="6">
    <location>
        <begin position="211"/>
        <end position="235"/>
    </location>
</feature>
<dbReference type="RefSeq" id="WP_130484071.1">
    <property type="nucleotide sequence ID" value="NZ_SGWW01000001.1"/>
</dbReference>
<comment type="caution">
    <text evidence="8">The sequence shown here is derived from an EMBL/GenBank/DDBJ whole genome shotgun (WGS) entry which is preliminary data.</text>
</comment>
<evidence type="ECO:0000256" key="4">
    <source>
        <dbReference type="ARBA" id="ARBA00022989"/>
    </source>
</evidence>
<dbReference type="Pfam" id="PF02683">
    <property type="entry name" value="DsbD_TM"/>
    <property type="match status" value="1"/>
</dbReference>
<evidence type="ECO:0000256" key="5">
    <source>
        <dbReference type="ARBA" id="ARBA00023136"/>
    </source>
</evidence>
<dbReference type="InterPro" id="IPR003834">
    <property type="entry name" value="Cyt_c_assmbl_TM_dom"/>
</dbReference>
<dbReference type="GO" id="GO:0017004">
    <property type="term" value="P:cytochrome complex assembly"/>
    <property type="evidence" value="ECO:0007669"/>
    <property type="project" value="InterPro"/>
</dbReference>
<evidence type="ECO:0000256" key="3">
    <source>
        <dbReference type="ARBA" id="ARBA00022692"/>
    </source>
</evidence>
<comment type="subcellular location">
    <subcellularLocation>
        <location evidence="1">Membrane</location>
        <topology evidence="1">Multi-pass membrane protein</topology>
    </subcellularLocation>
</comment>
<dbReference type="Proteomes" id="UP000293519">
    <property type="component" value="Unassembled WGS sequence"/>
</dbReference>
<keyword evidence="5 6" id="KW-0472">Membrane</keyword>
<dbReference type="PANTHER" id="PTHR31272:SF4">
    <property type="entry name" value="CYTOCHROME C-TYPE BIOGENESIS PROTEIN HI_1454-RELATED"/>
    <property type="match status" value="1"/>
</dbReference>
<feature type="transmembrane region" description="Helical" evidence="6">
    <location>
        <begin position="98"/>
        <end position="121"/>
    </location>
</feature>
<dbReference type="AlphaFoldDB" id="A0A4Q7LVM9"/>
<feature type="transmembrane region" description="Helical" evidence="6">
    <location>
        <begin position="32"/>
        <end position="52"/>
    </location>
</feature>